<dbReference type="InterPro" id="IPR045518">
    <property type="entry name" value="2EXR"/>
</dbReference>
<gene>
    <name evidence="2" type="ORF">VTL71DRAFT_2692</name>
</gene>
<keyword evidence="3" id="KW-1185">Reference proteome</keyword>
<comment type="caution">
    <text evidence="2">The sequence shown here is derived from an EMBL/GenBank/DDBJ whole genome shotgun (WGS) entry which is preliminary data.</text>
</comment>
<evidence type="ECO:0000313" key="3">
    <source>
        <dbReference type="Proteomes" id="UP001595075"/>
    </source>
</evidence>
<dbReference type="PANTHER" id="PTHR35910">
    <property type="entry name" value="2EXR DOMAIN-CONTAINING PROTEIN"/>
    <property type="match status" value="1"/>
</dbReference>
<accession>A0ABR4CAY8</accession>
<protein>
    <recommendedName>
        <fullName evidence="1">2EXR domain-containing protein</fullName>
    </recommendedName>
</protein>
<reference evidence="2 3" key="1">
    <citation type="journal article" date="2024" name="Commun. Biol.">
        <title>Comparative genomic analysis of thermophilic fungi reveals convergent evolutionary adaptations and gene losses.</title>
        <authorList>
            <person name="Steindorff A.S."/>
            <person name="Aguilar-Pontes M.V."/>
            <person name="Robinson A.J."/>
            <person name="Andreopoulos B."/>
            <person name="LaButti K."/>
            <person name="Kuo A."/>
            <person name="Mondo S."/>
            <person name="Riley R."/>
            <person name="Otillar R."/>
            <person name="Haridas S."/>
            <person name="Lipzen A."/>
            <person name="Grimwood J."/>
            <person name="Schmutz J."/>
            <person name="Clum A."/>
            <person name="Reid I.D."/>
            <person name="Moisan M.C."/>
            <person name="Butler G."/>
            <person name="Nguyen T.T.M."/>
            <person name="Dewar K."/>
            <person name="Conant G."/>
            <person name="Drula E."/>
            <person name="Henrissat B."/>
            <person name="Hansel C."/>
            <person name="Singer S."/>
            <person name="Hutchinson M.I."/>
            <person name="de Vries R.P."/>
            <person name="Natvig D.O."/>
            <person name="Powell A.J."/>
            <person name="Tsang A."/>
            <person name="Grigoriev I.V."/>
        </authorList>
    </citation>
    <scope>NUCLEOTIDE SEQUENCE [LARGE SCALE GENOMIC DNA]</scope>
    <source>
        <strain evidence="2 3">CBS 494.80</strain>
    </source>
</reference>
<dbReference type="Proteomes" id="UP001595075">
    <property type="component" value="Unassembled WGS sequence"/>
</dbReference>
<proteinExistence type="predicted"/>
<dbReference type="Pfam" id="PF20150">
    <property type="entry name" value="2EXR"/>
    <property type="match status" value="1"/>
</dbReference>
<dbReference type="EMBL" id="JAZHXI010000011">
    <property type="protein sequence ID" value="KAL2066621.1"/>
    <property type="molecule type" value="Genomic_DNA"/>
</dbReference>
<sequence>MLLPHLLPVAPYSAEAETKSVSTPSKMEHSFSRFSDLPTEIRLLIWEATIEPQIVHLRQRHVSECYHAIESVSSDRHVTDRCSGTIPSNYQGRLCQSRQQANKKEFDRMDRIRGRPWLHHTMGFDTDSPTPALLLACRESYYVASKIYTKSFSSLGSIAQTYFNFKTDTLYLDKHTETPTAESIVQDVLPYMCQDELAKVEKLAVNRNLLEETMGTYENYLACILYFFKNVKTVYLTSDTDLYEKDKLENAASRRKSQPLVMYEGMETYQRATPARNCTDCDVVFQRLGLSQGIVIKIFEDEIHAQGKKVCEGRGQEWLQPDIVQNMTISTAEMKSRIEELRIQCREEIKCGCYDLTGADRSDAMSVTEDE</sequence>
<organism evidence="2 3">
    <name type="scientific">Oculimacula yallundae</name>
    <dbReference type="NCBI Taxonomy" id="86028"/>
    <lineage>
        <taxon>Eukaryota</taxon>
        <taxon>Fungi</taxon>
        <taxon>Dikarya</taxon>
        <taxon>Ascomycota</taxon>
        <taxon>Pezizomycotina</taxon>
        <taxon>Leotiomycetes</taxon>
        <taxon>Helotiales</taxon>
        <taxon>Ploettnerulaceae</taxon>
        <taxon>Oculimacula</taxon>
    </lineage>
</organism>
<feature type="domain" description="2EXR" evidence="1">
    <location>
        <begin position="31"/>
        <end position="170"/>
    </location>
</feature>
<evidence type="ECO:0000259" key="1">
    <source>
        <dbReference type="Pfam" id="PF20150"/>
    </source>
</evidence>
<name>A0ABR4CAY8_9HELO</name>
<dbReference type="PANTHER" id="PTHR35910:SF6">
    <property type="entry name" value="2EXR DOMAIN-CONTAINING PROTEIN"/>
    <property type="match status" value="1"/>
</dbReference>
<evidence type="ECO:0000313" key="2">
    <source>
        <dbReference type="EMBL" id="KAL2066621.1"/>
    </source>
</evidence>